<evidence type="ECO:0000256" key="2">
    <source>
        <dbReference type="SAM" id="Phobius"/>
    </source>
</evidence>
<accession>A0A2H4U7A4</accession>
<gene>
    <name evidence="3" type="ORF">BK798_05875</name>
</gene>
<feature type="transmembrane region" description="Helical" evidence="2">
    <location>
        <begin position="32"/>
        <end position="53"/>
    </location>
</feature>
<proteinExistence type="predicted"/>
<evidence type="ECO:0000256" key="1">
    <source>
        <dbReference type="SAM" id="MobiDB-lite"/>
    </source>
</evidence>
<sequence>MGNTLKLISGFILFVVGVLIIYEANVYNLIDLLLVVGFIIAIVGIIMIISYFVDANADKTSSIFKEFLESNDIKAPSFNKHSDTSNGPLKIRDTFDNYYEDDLPEYVEEEYYETSPSEFFDFNQEDDSKSVLRVSNDKSTTNFGNNLKFTPNYDKPLKITRKPKKRSHSYAQSEYDKSEEIKRALRQDEDYIKNDTFEPPKPRKIGEPRDIQIDVNHPESLPVPKLLRSFVVYDGGLITSSEAFDKLANDVHKEIMLEIPSLNDLSDRFLSHVPTVYSRVIINDFDVSDMSYMILVSSLLKQGVQIKTVPQVHSINLITDDSNAMIISKGSNNSDVEYGAIYEDRKSISEIRTSFEKTWDIAANLDENLVANYIQ</sequence>
<keyword evidence="2" id="KW-1133">Transmembrane helix</keyword>
<reference evidence="3 4" key="1">
    <citation type="submission" date="2016-10" db="EMBL/GenBank/DDBJ databases">
        <authorList>
            <person name="Varghese N."/>
        </authorList>
    </citation>
    <scope>NUCLEOTIDE SEQUENCE [LARGE SCALE GENOMIC DNA]</scope>
    <source>
        <strain evidence="3 4">KB11</strain>
    </source>
</reference>
<feature type="transmembrane region" description="Helical" evidence="2">
    <location>
        <begin position="7"/>
        <end position="26"/>
    </location>
</feature>
<keyword evidence="2" id="KW-0472">Membrane</keyword>
<dbReference type="RefSeq" id="WP_019262782.1">
    <property type="nucleotide sequence ID" value="NZ_CAYARS010000044.1"/>
</dbReference>
<evidence type="ECO:0000313" key="4">
    <source>
        <dbReference type="Proteomes" id="UP000232133"/>
    </source>
</evidence>
<dbReference type="AlphaFoldDB" id="A0A2H4U7A4"/>
<feature type="region of interest" description="Disordered" evidence="1">
    <location>
        <begin position="161"/>
        <end position="180"/>
    </location>
</feature>
<dbReference type="GeneID" id="35118888"/>
<organism evidence="3 4">
    <name type="scientific">Methanobrevibacter smithii</name>
    <dbReference type="NCBI Taxonomy" id="2173"/>
    <lineage>
        <taxon>Archaea</taxon>
        <taxon>Methanobacteriati</taxon>
        <taxon>Methanobacteriota</taxon>
        <taxon>Methanomada group</taxon>
        <taxon>Methanobacteria</taxon>
        <taxon>Methanobacteriales</taxon>
        <taxon>Methanobacteriaceae</taxon>
        <taxon>Methanobrevibacter</taxon>
    </lineage>
</organism>
<name>A0A2H4U7A4_METSM</name>
<dbReference type="EMBL" id="CP017803">
    <property type="protein sequence ID" value="ATZ59984.1"/>
    <property type="molecule type" value="Genomic_DNA"/>
</dbReference>
<protein>
    <submittedName>
        <fullName evidence="3">Uncharacterized protein</fullName>
    </submittedName>
</protein>
<keyword evidence="2" id="KW-0812">Transmembrane</keyword>
<evidence type="ECO:0000313" key="3">
    <source>
        <dbReference type="EMBL" id="ATZ59984.1"/>
    </source>
</evidence>
<dbReference type="Proteomes" id="UP000232133">
    <property type="component" value="Chromosome"/>
</dbReference>